<evidence type="ECO:0000259" key="3">
    <source>
        <dbReference type="PROSITE" id="PS50011"/>
    </source>
</evidence>
<feature type="compositionally biased region" description="Basic residues" evidence="2">
    <location>
        <begin position="498"/>
        <end position="513"/>
    </location>
</feature>
<feature type="region of interest" description="Disordered" evidence="2">
    <location>
        <begin position="547"/>
        <end position="643"/>
    </location>
</feature>
<dbReference type="InterPro" id="IPR008271">
    <property type="entry name" value="Ser/Thr_kinase_AS"/>
</dbReference>
<feature type="compositionally biased region" description="Basic and acidic residues" evidence="2">
    <location>
        <begin position="583"/>
        <end position="599"/>
    </location>
</feature>
<feature type="repeat" description="ANK" evidence="1">
    <location>
        <begin position="45"/>
        <end position="77"/>
    </location>
</feature>
<feature type="region of interest" description="Disordered" evidence="2">
    <location>
        <begin position="497"/>
        <end position="520"/>
    </location>
</feature>
<dbReference type="InterPro" id="IPR000719">
    <property type="entry name" value="Prot_kinase_dom"/>
</dbReference>
<dbReference type="PROSITE" id="PS50088">
    <property type="entry name" value="ANK_REPEAT"/>
    <property type="match status" value="2"/>
</dbReference>
<feature type="compositionally biased region" description="Basic residues" evidence="2">
    <location>
        <begin position="600"/>
        <end position="615"/>
    </location>
</feature>
<proteinExistence type="predicted"/>
<feature type="repeat" description="ANK" evidence="1">
    <location>
        <begin position="78"/>
        <end position="104"/>
    </location>
</feature>
<dbReference type="Pfam" id="PF00069">
    <property type="entry name" value="Pkinase"/>
    <property type="match status" value="1"/>
</dbReference>
<keyword evidence="5" id="KW-1185">Reference proteome</keyword>
<evidence type="ECO:0000256" key="2">
    <source>
        <dbReference type="SAM" id="MobiDB-lite"/>
    </source>
</evidence>
<dbReference type="InterPro" id="IPR011009">
    <property type="entry name" value="Kinase-like_dom_sf"/>
</dbReference>
<feature type="compositionally biased region" description="Polar residues" evidence="2">
    <location>
        <begin position="568"/>
        <end position="582"/>
    </location>
</feature>
<dbReference type="Gene3D" id="1.10.510.10">
    <property type="entry name" value="Transferase(Phosphotransferase) domain 1"/>
    <property type="match status" value="1"/>
</dbReference>
<protein>
    <recommendedName>
        <fullName evidence="3">Protein kinase domain-containing protein</fullName>
    </recommendedName>
</protein>
<dbReference type="PANTHER" id="PTHR13954:SF6">
    <property type="entry name" value="NON-SPECIFIC SERINE_THREONINE PROTEIN KINASE"/>
    <property type="match status" value="1"/>
</dbReference>
<dbReference type="InterPro" id="IPR045133">
    <property type="entry name" value="IRE1/2-like"/>
</dbReference>
<feature type="domain" description="Protein kinase" evidence="3">
    <location>
        <begin position="791"/>
        <end position="1067"/>
    </location>
</feature>
<evidence type="ECO:0000313" key="4">
    <source>
        <dbReference type="EMBL" id="CAK8685025.1"/>
    </source>
</evidence>
<dbReference type="PROSITE" id="PS50011">
    <property type="entry name" value="PROTEIN_KINASE_DOM"/>
    <property type="match status" value="1"/>
</dbReference>
<dbReference type="PANTHER" id="PTHR13954">
    <property type="entry name" value="IRE1-RELATED"/>
    <property type="match status" value="1"/>
</dbReference>
<evidence type="ECO:0000256" key="1">
    <source>
        <dbReference type="PROSITE-ProRule" id="PRU00023"/>
    </source>
</evidence>
<dbReference type="EMBL" id="CAWYQH010000098">
    <property type="protein sequence ID" value="CAK8685025.1"/>
    <property type="molecule type" value="Genomic_DNA"/>
</dbReference>
<dbReference type="PROSITE" id="PS00108">
    <property type="entry name" value="PROTEIN_KINASE_ST"/>
    <property type="match status" value="1"/>
</dbReference>
<dbReference type="InterPro" id="IPR002110">
    <property type="entry name" value="Ankyrin_rpt"/>
</dbReference>
<dbReference type="Pfam" id="PF13637">
    <property type="entry name" value="Ank_4"/>
    <property type="match status" value="1"/>
</dbReference>
<dbReference type="SMART" id="SM00248">
    <property type="entry name" value="ANK"/>
    <property type="match status" value="2"/>
</dbReference>
<reference evidence="4 5" key="1">
    <citation type="submission" date="2024-02" db="EMBL/GenBank/DDBJ databases">
        <authorList>
            <person name="Daric V."/>
            <person name="Darras S."/>
        </authorList>
    </citation>
    <scope>NUCLEOTIDE SEQUENCE [LARGE SCALE GENOMIC DNA]</scope>
</reference>
<comment type="caution">
    <text evidence="4">The sequence shown here is derived from an EMBL/GenBank/DDBJ whole genome shotgun (WGS) entry which is preliminary data.</text>
</comment>
<dbReference type="SUPFAM" id="SSF56112">
    <property type="entry name" value="Protein kinase-like (PK-like)"/>
    <property type="match status" value="1"/>
</dbReference>
<organism evidence="4 5">
    <name type="scientific">Clavelina lepadiformis</name>
    <name type="common">Light-bulb sea squirt</name>
    <name type="synonym">Ascidia lepadiformis</name>
    <dbReference type="NCBI Taxonomy" id="159417"/>
    <lineage>
        <taxon>Eukaryota</taxon>
        <taxon>Metazoa</taxon>
        <taxon>Chordata</taxon>
        <taxon>Tunicata</taxon>
        <taxon>Ascidiacea</taxon>
        <taxon>Aplousobranchia</taxon>
        <taxon>Clavelinidae</taxon>
        <taxon>Clavelina</taxon>
    </lineage>
</organism>
<dbReference type="PROSITE" id="PS50297">
    <property type="entry name" value="ANK_REP_REGION"/>
    <property type="match status" value="2"/>
</dbReference>
<name>A0ABP0FZL5_CLALP</name>
<dbReference type="Gene3D" id="1.25.40.20">
    <property type="entry name" value="Ankyrin repeat-containing domain"/>
    <property type="match status" value="1"/>
</dbReference>
<dbReference type="SUPFAM" id="SSF48403">
    <property type="entry name" value="Ankyrin repeat"/>
    <property type="match status" value="1"/>
</dbReference>
<accession>A0ABP0FZL5</accession>
<dbReference type="Proteomes" id="UP001642483">
    <property type="component" value="Unassembled WGS sequence"/>
</dbReference>
<gene>
    <name evidence="4" type="ORF">CVLEPA_LOCUS16189</name>
</gene>
<sequence length="1514" mass="170222">MSDNDQTIFEECQRGRIKNIEDLLSSGVCPDIIQEVNLKDSAVSKDLSLLCVAAYEGHLDVVKLLIQKGAEVNHRCKLGESALFLAARKGHLKVTQCLLDAGAQCVYTAKAGDKVLCENWEVFTQALRNAYPNNIYSPENASYRAVAQFLLEYGSNNQRPNVLYEVLYCSLTVFANPVAVYSVGTYCSLSSEAPDFIFFEQNFLSALCNAFDMSRVSDFVSTVYCILVSSKMHQKDIAQNLVKLFNWADLLKRLAEELSHGCPSICLRKLSDLLMQLMKVFQNFVGHFNVRADIQDQFLNLSADDMGKIARLLKYALEYENAAVESASDVMKAHKHCTWQFLFFLLKQQFRAKNDSYIARLLLLSGWKRNQDISSPSVNLSQGTSDFEKKVFLKCIEDDISLCHMLLDFGIAITGECLVKFIQHGHLDLVDRCKNNRELLFCKEMDEYLKIPITVKNSSNRNIRRCLKMIKAERNLVEDERRKFEEELLLDDYIPTKGNKKKKRQNKTKKHRMSSTTEESCLVEKLVGMQEEIEKGSLDLAAADMSASSGDFKVPKSNSKRRKKNNSDSARFNKTSIMQNGTGDKHDSDDSGEASEKKSGSRKKRNKKKNTHKKKGCESQAEDTKMNQEIEAPLPIPNIPTNRYTPSGWREMVLLASRRRRQSSSSSECSTGPRKSVHFSHPLTFYENTKHQDKLPCKLPKDIKPKQSNLKRNLLCKMSDCLTEAYRTNSSLEQNDHNNVTVSDCSTTAFANSDPNNFDEDCYGNIPWKSLSERWAPRLEDLSEMDTEKLKQLHWTNADGEDETVYFCDNQKHLHLGSGPDFSNGYLGLTGKGKELSVKKISSKRAPLLAQKSVTDTLVKLPSCEGINPYYAVIKDRSHVYLLQSVGEYSLEQIIRRKVSFLPHSTPIEACFDLAQGLQSLHKHSVLHMDIKPSNVFLDVDGKLRLADYGIHRRNVSPSTKCTQSLESSSMCWIGRDAMVTDADDCFTKESDIASLGMVMFYVMTGGCHPFGDPDTVPGVCLSNIMRGTYNLRPITDSFAHHLIKNMIFKEPEKRLVIDEVVSHPCFWTNEQRVHYVTALADAALSGGHTDGGRNILQELEKIENGLLATNYSQTKLIDVPDVYMSSLKGILTLMYDCMHNADLYAQYTVPEDQASVSSPQQYFFLCFPGLLTHVYRLFSIRDLEGAILSCNGLPTTPPLSPQETCKGDQQCAILAETLNGDSGQCGHSSQVACATCNGKSDQRDLIHSTTSAREILTKNESELKEHHLPQIKDNDLAPPKLLNENSCKLNNYSDNETSQEARPSRLLSHHMASNYTVLEKVALTKDRKNPMLCLSTTTKKNVDPLKGSNKSNIKSDAALFNDDINWEQDNNDTSGEDHKTVLDSDKCTFNPMFSYTNAEDSSNQPRLESPEDWIEIGSPLELDSLQKSEMCVPSSKKEVLCADSPVSSSSAGSVDDCFDFGSYHEMHESVTQVPKSPLIKAKVPQFEDNFLFVNNYTGEFVSKKCCTDIDELD</sequence>
<keyword evidence="1" id="KW-0040">ANK repeat</keyword>
<dbReference type="SMART" id="SM00220">
    <property type="entry name" value="S_TKc"/>
    <property type="match status" value="1"/>
</dbReference>
<evidence type="ECO:0000313" key="5">
    <source>
        <dbReference type="Proteomes" id="UP001642483"/>
    </source>
</evidence>
<dbReference type="InterPro" id="IPR036770">
    <property type="entry name" value="Ankyrin_rpt-contain_sf"/>
</dbReference>